<reference evidence="1 2" key="1">
    <citation type="submission" date="2013-09" db="EMBL/GenBank/DDBJ databases">
        <title>Whole genome shotgun sequence of Novosphingobium tardaugens NBRC 16725.</title>
        <authorList>
            <person name="Isaki S."/>
            <person name="Hosoyama A."/>
            <person name="Tsuchikane K."/>
            <person name="Katsumata H."/>
            <person name="Ando Y."/>
            <person name="Yamazaki S."/>
            <person name="Fujita N."/>
        </authorList>
    </citation>
    <scope>NUCLEOTIDE SEQUENCE [LARGE SCALE GENOMIC DNA]</scope>
    <source>
        <strain evidence="1 2">NBRC 16725</strain>
    </source>
</reference>
<evidence type="ECO:0008006" key="3">
    <source>
        <dbReference type="Google" id="ProtNLM"/>
    </source>
</evidence>
<dbReference type="Pfam" id="PF08837">
    <property type="entry name" value="DUF1810"/>
    <property type="match status" value="1"/>
</dbReference>
<dbReference type="AlphaFoldDB" id="U3A7B4"/>
<comment type="caution">
    <text evidence="1">The sequence shown here is derived from an EMBL/GenBank/DDBJ whole genome shotgun (WGS) entry which is preliminary data.</text>
</comment>
<accession>U3A7B4</accession>
<dbReference type="SUPFAM" id="SSF140736">
    <property type="entry name" value="Rv1873-like"/>
    <property type="match status" value="1"/>
</dbReference>
<name>U3A7B4_9SPHN</name>
<sequence>MPGDHPDWPGLARFLAAQERGMIWHRALEELRSGRKQSHWMWFIFPQIAGLGSSATSRFYALRDSVEARAYLADSVLGARLLACTAAVLQWAGKRDLETLFGAIDARKFRSAMTLFEAVGGGPQFTEALDKLARGERDRQTLAVLAAG</sequence>
<dbReference type="InterPro" id="IPR014937">
    <property type="entry name" value="DUF1810"/>
</dbReference>
<evidence type="ECO:0000313" key="2">
    <source>
        <dbReference type="Proteomes" id="UP000016568"/>
    </source>
</evidence>
<dbReference type="KEGG" id="ntd:EGO55_07205"/>
<dbReference type="Gene3D" id="1.25.40.380">
    <property type="entry name" value="Protein of unknown function DUF1810"/>
    <property type="match status" value="1"/>
</dbReference>
<dbReference type="RefSeq" id="WP_021691466.1">
    <property type="nucleotide sequence ID" value="NZ_BASZ01000010.1"/>
</dbReference>
<dbReference type="PIRSF" id="PIRSF008546">
    <property type="entry name" value="UCP008546"/>
    <property type="match status" value="1"/>
</dbReference>
<proteinExistence type="predicted"/>
<dbReference type="OrthoDB" id="9801870at2"/>
<organism evidence="1 2">
    <name type="scientific">Caenibius tardaugens NBRC 16725</name>
    <dbReference type="NCBI Taxonomy" id="1219035"/>
    <lineage>
        <taxon>Bacteria</taxon>
        <taxon>Pseudomonadati</taxon>
        <taxon>Pseudomonadota</taxon>
        <taxon>Alphaproteobacteria</taxon>
        <taxon>Sphingomonadales</taxon>
        <taxon>Erythrobacteraceae</taxon>
        <taxon>Caenibius</taxon>
    </lineage>
</organism>
<protein>
    <recommendedName>
        <fullName evidence="3">Calpastatin</fullName>
    </recommendedName>
</protein>
<dbReference type="EMBL" id="BASZ01000010">
    <property type="protein sequence ID" value="GAD50648.1"/>
    <property type="molecule type" value="Genomic_DNA"/>
</dbReference>
<dbReference type="Proteomes" id="UP000016568">
    <property type="component" value="Unassembled WGS sequence"/>
</dbReference>
<dbReference type="InterPro" id="IPR036287">
    <property type="entry name" value="Rv1873-like_sf"/>
</dbReference>
<keyword evidence="2" id="KW-1185">Reference proteome</keyword>
<evidence type="ECO:0000313" key="1">
    <source>
        <dbReference type="EMBL" id="GAD50648.1"/>
    </source>
</evidence>
<gene>
    <name evidence="1" type="ORF">NT2_10_00930</name>
</gene>
<dbReference type="eggNOG" id="COG5579">
    <property type="taxonomic scope" value="Bacteria"/>
</dbReference>